<dbReference type="InterPro" id="IPR018684">
    <property type="entry name" value="DUF2171"/>
</dbReference>
<keyword evidence="3" id="KW-1185">Reference proteome</keyword>
<proteinExistence type="predicted"/>
<sequence>MTTTGEIRPHMEIIGSDGAHVGTVDRLELGHLRLTRRDDPDGSGRHHHSLPLSVVAEVEAGRVRLTLPAQQARAMAVGGMTLPEALEGAVTDDEPGERDDGAGVSPMGDQAGTGTGNIHGGGIAGPGSLPGWGTGQGTAGSGFPDDPNMDRHGGSDPGRVR</sequence>
<evidence type="ECO:0000313" key="2">
    <source>
        <dbReference type="EMBL" id="MDO9707358.1"/>
    </source>
</evidence>
<protein>
    <submittedName>
        <fullName evidence="2">DUF2171 domain-containing protein</fullName>
    </submittedName>
</protein>
<dbReference type="Pfam" id="PF09939">
    <property type="entry name" value="DUF2171"/>
    <property type="match status" value="1"/>
</dbReference>
<organism evidence="2 3">
    <name type="scientific">Paracraurococcus lichenis</name>
    <dbReference type="NCBI Taxonomy" id="3064888"/>
    <lineage>
        <taxon>Bacteria</taxon>
        <taxon>Pseudomonadati</taxon>
        <taxon>Pseudomonadota</taxon>
        <taxon>Alphaproteobacteria</taxon>
        <taxon>Acetobacterales</taxon>
        <taxon>Roseomonadaceae</taxon>
        <taxon>Paracraurococcus</taxon>
    </lineage>
</organism>
<feature type="compositionally biased region" description="Gly residues" evidence="1">
    <location>
        <begin position="111"/>
        <end position="140"/>
    </location>
</feature>
<reference evidence="2 3" key="1">
    <citation type="submission" date="2023-08" db="EMBL/GenBank/DDBJ databases">
        <title>The draft genome sequence of Paracraurococcus sp. LOR1-02.</title>
        <authorList>
            <person name="Kingkaew E."/>
            <person name="Tanasupawat S."/>
        </authorList>
    </citation>
    <scope>NUCLEOTIDE SEQUENCE [LARGE SCALE GENOMIC DNA]</scope>
    <source>
        <strain evidence="2 3">LOR1-02</strain>
    </source>
</reference>
<accession>A0ABT9DU07</accession>
<dbReference type="Proteomes" id="UP001243009">
    <property type="component" value="Unassembled WGS sequence"/>
</dbReference>
<evidence type="ECO:0000313" key="3">
    <source>
        <dbReference type="Proteomes" id="UP001243009"/>
    </source>
</evidence>
<name>A0ABT9DU07_9PROT</name>
<feature type="compositionally biased region" description="Basic and acidic residues" evidence="1">
    <location>
        <begin position="148"/>
        <end position="161"/>
    </location>
</feature>
<feature type="region of interest" description="Disordered" evidence="1">
    <location>
        <begin position="89"/>
        <end position="161"/>
    </location>
</feature>
<comment type="caution">
    <text evidence="2">The sequence shown here is derived from an EMBL/GenBank/DDBJ whole genome shotgun (WGS) entry which is preliminary data.</text>
</comment>
<evidence type="ECO:0000256" key="1">
    <source>
        <dbReference type="SAM" id="MobiDB-lite"/>
    </source>
</evidence>
<dbReference type="EMBL" id="JAUTWS010000002">
    <property type="protein sequence ID" value="MDO9707358.1"/>
    <property type="molecule type" value="Genomic_DNA"/>
</dbReference>
<dbReference type="RefSeq" id="WP_305102223.1">
    <property type="nucleotide sequence ID" value="NZ_JAUTWS010000002.1"/>
</dbReference>
<gene>
    <name evidence="2" type="ORF">Q7A36_03305</name>
</gene>